<sequence>MTVYEANRGLDAEPDIVLNTAADPARAKAWLTDVLGAGDVRLDTEPPRLRFTWSGGSGELHVDAGGAGASTATLRLDCAGDEDLARRALDALADEVDQNFGAG</sequence>
<dbReference type="Proteomes" id="UP000658656">
    <property type="component" value="Unassembled WGS sequence"/>
</dbReference>
<organism evidence="1 2">
    <name type="scientific">Amycolatopsis bartoniae</name>
    <dbReference type="NCBI Taxonomy" id="941986"/>
    <lineage>
        <taxon>Bacteria</taxon>
        <taxon>Bacillati</taxon>
        <taxon>Actinomycetota</taxon>
        <taxon>Actinomycetes</taxon>
        <taxon>Pseudonocardiales</taxon>
        <taxon>Pseudonocardiaceae</taxon>
        <taxon>Amycolatopsis</taxon>
    </lineage>
</organism>
<gene>
    <name evidence="1" type="ORF">GCM10017566_11400</name>
</gene>
<dbReference type="EMBL" id="BNAV01000001">
    <property type="protein sequence ID" value="GHF39779.1"/>
    <property type="molecule type" value="Genomic_DNA"/>
</dbReference>
<dbReference type="AlphaFoldDB" id="A0A8H9IUE0"/>
<name>A0A8H9IUE0_9PSEU</name>
<proteinExistence type="predicted"/>
<protein>
    <submittedName>
        <fullName evidence="1">Uncharacterized protein</fullName>
    </submittedName>
</protein>
<comment type="caution">
    <text evidence="1">The sequence shown here is derived from an EMBL/GenBank/DDBJ whole genome shotgun (WGS) entry which is preliminary data.</text>
</comment>
<accession>A0A8H9IUE0</accession>
<dbReference type="RefSeq" id="WP_145935232.1">
    <property type="nucleotide sequence ID" value="NZ_BNAV01000001.1"/>
</dbReference>
<evidence type="ECO:0000313" key="1">
    <source>
        <dbReference type="EMBL" id="GHF39779.1"/>
    </source>
</evidence>
<reference evidence="1" key="1">
    <citation type="journal article" date="2014" name="Int. J. Syst. Evol. Microbiol.">
        <title>Complete genome sequence of Corynebacterium casei LMG S-19264T (=DSM 44701T), isolated from a smear-ripened cheese.</title>
        <authorList>
            <consortium name="US DOE Joint Genome Institute (JGI-PGF)"/>
            <person name="Walter F."/>
            <person name="Albersmeier A."/>
            <person name="Kalinowski J."/>
            <person name="Ruckert C."/>
        </authorList>
    </citation>
    <scope>NUCLEOTIDE SEQUENCE</scope>
    <source>
        <strain evidence="1">CGMCC 4.7679</strain>
    </source>
</reference>
<keyword evidence="2" id="KW-1185">Reference proteome</keyword>
<reference evidence="1" key="2">
    <citation type="submission" date="2020-09" db="EMBL/GenBank/DDBJ databases">
        <authorList>
            <person name="Sun Q."/>
            <person name="Zhou Y."/>
        </authorList>
    </citation>
    <scope>NUCLEOTIDE SEQUENCE</scope>
    <source>
        <strain evidence="1">CGMCC 4.7679</strain>
    </source>
</reference>
<evidence type="ECO:0000313" key="2">
    <source>
        <dbReference type="Proteomes" id="UP000658656"/>
    </source>
</evidence>
<dbReference type="OrthoDB" id="3698439at2"/>